<gene>
    <name evidence="6 11" type="primary">cheB</name>
    <name evidence="11" type="ORF">OXPF_17370</name>
</gene>
<evidence type="ECO:0000256" key="6">
    <source>
        <dbReference type="HAMAP-Rule" id="MF_00099"/>
    </source>
</evidence>
<comment type="function">
    <text evidence="4">May play the central regulatory role in sporulation. It may be an element of the effector pathway responsible for the activation of sporulation genes in response to nutritional stress. Spo0A may act in concert with spo0H (a sigma factor) to control the expression of some genes that are critical to the sporulation process.</text>
</comment>
<dbReference type="PANTHER" id="PTHR42872:SF6">
    <property type="entry name" value="PROTEIN-GLUTAMATE METHYLESTERASE_PROTEIN-GLUTAMINE GLUTAMINASE"/>
    <property type="match status" value="1"/>
</dbReference>
<keyword evidence="3 6" id="KW-0378">Hydrolase</keyword>
<dbReference type="InterPro" id="IPR001789">
    <property type="entry name" value="Sig_transdc_resp-reg_receiver"/>
</dbReference>
<evidence type="ECO:0000256" key="2">
    <source>
        <dbReference type="ARBA" id="ARBA00022500"/>
    </source>
</evidence>
<dbReference type="CDD" id="cd16432">
    <property type="entry name" value="CheB_Rec"/>
    <property type="match status" value="1"/>
</dbReference>
<dbReference type="EMBL" id="LKET01000029">
    <property type="protein sequence ID" value="KPU44651.1"/>
    <property type="molecule type" value="Genomic_DNA"/>
</dbReference>
<protein>
    <recommendedName>
        <fullName evidence="6">Protein-glutamate methylesterase/protein-glutamine glutaminase</fullName>
        <ecNumber evidence="6">3.1.1.61</ecNumber>
        <ecNumber evidence="6">3.5.1.44</ecNumber>
    </recommendedName>
</protein>
<dbReference type="InterPro" id="IPR000673">
    <property type="entry name" value="Sig_transdc_resp-reg_Me-estase"/>
</dbReference>
<dbReference type="PROSITE" id="PS50110">
    <property type="entry name" value="RESPONSE_REGULATORY"/>
    <property type="match status" value="1"/>
</dbReference>
<keyword evidence="1 6" id="KW-0963">Cytoplasm</keyword>
<comment type="domain">
    <text evidence="6">Contains a C-terminal catalytic domain, and an N-terminal region which modulates catalytic activity.</text>
</comment>
<feature type="active site" evidence="6 7">
    <location>
        <position position="193"/>
    </location>
</feature>
<dbReference type="InterPro" id="IPR035909">
    <property type="entry name" value="CheB_C"/>
</dbReference>
<keyword evidence="2 6" id="KW-0145">Chemotaxis</keyword>
<comment type="function">
    <text evidence="6">Involved in chemotaxis. Part of a chemotaxis signal transduction system that modulates chemotaxis in response to various stimuli. Catalyzes the demethylation of specific methylglutamate residues introduced into the chemoreceptors (methyl-accepting chemotaxis proteins or MCP) by CheR. Also mediates the irreversible deamidation of specific glutamine residues to glutamic acid.</text>
</comment>
<evidence type="ECO:0000313" key="12">
    <source>
        <dbReference type="Proteomes" id="UP000050326"/>
    </source>
</evidence>
<dbReference type="NCBIfam" id="NF001965">
    <property type="entry name" value="PRK00742.1"/>
    <property type="match status" value="1"/>
</dbReference>
<dbReference type="PATRIC" id="fig|36849.3.peg.1830"/>
<accession>A0A0P8YC07</accession>
<dbReference type="Pfam" id="PF00072">
    <property type="entry name" value="Response_reg"/>
    <property type="match status" value="1"/>
</dbReference>
<feature type="domain" description="Response regulatory" evidence="9">
    <location>
        <begin position="5"/>
        <end position="122"/>
    </location>
</feature>
<name>A0A0P8YC07_9CLOT</name>
<dbReference type="GO" id="GO:0005737">
    <property type="term" value="C:cytoplasm"/>
    <property type="evidence" value="ECO:0007669"/>
    <property type="project" value="UniProtKB-SubCell"/>
</dbReference>
<dbReference type="GO" id="GO:0050568">
    <property type="term" value="F:protein-glutamine glutaminase activity"/>
    <property type="evidence" value="ECO:0007669"/>
    <property type="project" value="UniProtKB-UniRule"/>
</dbReference>
<feature type="active site" evidence="6 7">
    <location>
        <position position="166"/>
    </location>
</feature>
<dbReference type="SUPFAM" id="SSF52738">
    <property type="entry name" value="Methylesterase CheB, C-terminal domain"/>
    <property type="match status" value="1"/>
</dbReference>
<dbReference type="HAMAP" id="MF_00099">
    <property type="entry name" value="CheB_chemtxs"/>
    <property type="match status" value="1"/>
</dbReference>
<dbReference type="SMART" id="SM00448">
    <property type="entry name" value="REC"/>
    <property type="match status" value="1"/>
</dbReference>
<feature type="active site" evidence="6 7">
    <location>
        <position position="286"/>
    </location>
</feature>
<keyword evidence="6 8" id="KW-0597">Phosphoprotein</keyword>
<feature type="modified residue" description="4-aspartylphosphate" evidence="6 8">
    <location>
        <position position="56"/>
    </location>
</feature>
<dbReference type="EC" id="3.1.1.61" evidence="6"/>
<comment type="similarity">
    <text evidence="6">Belongs to the CheB family.</text>
</comment>
<dbReference type="Gene3D" id="3.40.50.180">
    <property type="entry name" value="Methylesterase CheB, C-terminal domain"/>
    <property type="match status" value="1"/>
</dbReference>
<proteinExistence type="inferred from homology"/>
<dbReference type="RefSeq" id="WP_054874792.1">
    <property type="nucleotide sequence ID" value="NZ_LKET01000029.1"/>
</dbReference>
<evidence type="ECO:0000259" key="10">
    <source>
        <dbReference type="PROSITE" id="PS50122"/>
    </source>
</evidence>
<comment type="catalytic activity">
    <reaction evidence="5 6">
        <text>[protein]-L-glutamate 5-O-methyl ester + H2O = L-glutamyl-[protein] + methanol + H(+)</text>
        <dbReference type="Rhea" id="RHEA:23236"/>
        <dbReference type="Rhea" id="RHEA-COMP:10208"/>
        <dbReference type="Rhea" id="RHEA-COMP:10311"/>
        <dbReference type="ChEBI" id="CHEBI:15377"/>
        <dbReference type="ChEBI" id="CHEBI:15378"/>
        <dbReference type="ChEBI" id="CHEBI:17790"/>
        <dbReference type="ChEBI" id="CHEBI:29973"/>
        <dbReference type="ChEBI" id="CHEBI:82795"/>
        <dbReference type="EC" id="3.1.1.61"/>
    </reaction>
</comment>
<organism evidence="11 12">
    <name type="scientific">Oxobacter pfennigii</name>
    <dbReference type="NCBI Taxonomy" id="36849"/>
    <lineage>
        <taxon>Bacteria</taxon>
        <taxon>Bacillati</taxon>
        <taxon>Bacillota</taxon>
        <taxon>Clostridia</taxon>
        <taxon>Eubacteriales</taxon>
        <taxon>Clostridiaceae</taxon>
        <taxon>Oxobacter</taxon>
    </lineage>
</organism>
<dbReference type="PROSITE" id="PS50122">
    <property type="entry name" value="CHEB"/>
    <property type="match status" value="1"/>
</dbReference>
<reference evidence="11 12" key="1">
    <citation type="submission" date="2015-09" db="EMBL/GenBank/DDBJ databases">
        <title>Genome sequence of Oxobacter pfennigii DSM 3222.</title>
        <authorList>
            <person name="Poehlein A."/>
            <person name="Bengelsdorf F.R."/>
            <person name="Schiel-Bengelsdorf B."/>
            <person name="Duerre P."/>
            <person name="Daniel R."/>
        </authorList>
    </citation>
    <scope>NUCLEOTIDE SEQUENCE [LARGE SCALE GENOMIC DNA]</scope>
    <source>
        <strain evidence="11 12">DSM 3222</strain>
    </source>
</reference>
<comment type="caution">
    <text evidence="11">The sequence shown here is derived from an EMBL/GenBank/DDBJ whole genome shotgun (WGS) entry which is preliminary data.</text>
</comment>
<comment type="catalytic activity">
    <reaction evidence="6">
        <text>L-glutaminyl-[protein] + H2O = L-glutamyl-[protein] + NH4(+)</text>
        <dbReference type="Rhea" id="RHEA:16441"/>
        <dbReference type="Rhea" id="RHEA-COMP:10207"/>
        <dbReference type="Rhea" id="RHEA-COMP:10208"/>
        <dbReference type="ChEBI" id="CHEBI:15377"/>
        <dbReference type="ChEBI" id="CHEBI:28938"/>
        <dbReference type="ChEBI" id="CHEBI:29973"/>
        <dbReference type="ChEBI" id="CHEBI:30011"/>
        <dbReference type="EC" id="3.5.1.44"/>
    </reaction>
</comment>
<evidence type="ECO:0000259" key="9">
    <source>
        <dbReference type="PROSITE" id="PS50110"/>
    </source>
</evidence>
<evidence type="ECO:0000256" key="8">
    <source>
        <dbReference type="PROSITE-ProRule" id="PRU00169"/>
    </source>
</evidence>
<evidence type="ECO:0000313" key="11">
    <source>
        <dbReference type="EMBL" id="KPU44651.1"/>
    </source>
</evidence>
<dbReference type="GO" id="GO:0006935">
    <property type="term" value="P:chemotaxis"/>
    <property type="evidence" value="ECO:0007669"/>
    <property type="project" value="UniProtKB-UniRule"/>
</dbReference>
<evidence type="ECO:0000256" key="5">
    <source>
        <dbReference type="ARBA" id="ARBA00048267"/>
    </source>
</evidence>
<dbReference type="SUPFAM" id="SSF52172">
    <property type="entry name" value="CheY-like"/>
    <property type="match status" value="1"/>
</dbReference>
<dbReference type="CDD" id="cd17541">
    <property type="entry name" value="REC_CheB-like"/>
    <property type="match status" value="1"/>
</dbReference>
<comment type="subcellular location">
    <subcellularLocation>
        <location evidence="6">Cytoplasm</location>
    </subcellularLocation>
</comment>
<dbReference type="AlphaFoldDB" id="A0A0P8YC07"/>
<dbReference type="InterPro" id="IPR011006">
    <property type="entry name" value="CheY-like_superfamily"/>
</dbReference>
<dbReference type="InterPro" id="IPR008248">
    <property type="entry name" value="CheB-like"/>
</dbReference>
<dbReference type="OrthoDB" id="9793421at2"/>
<sequence>MSKIRVLVVDDSAFMRKIISDMLSSDKDIEVVDTARDGVWALEKLKTTKVDVVTMDVEMPRMNGLEALKEITGLYKIPVIMLSSLTSNGADTTFKALEFGAMDFVLKPSFSIGMNLDELKIELISKIKMCCKTTKKTAPEKIEAVSQNSQTSMKGNEIKGVCIAASTGGPKALSTVMKMFPQNFKLPILIVQHMPAGFTKAFAKRLDDNCPVSIKEAQAGERIEKGKAYIAPGGYHMVVEKDMTISLNEEPAMHGVRPCADKLFISAAENIGGKLIGIVLTGMGKDGTLGLKAIKDKGGICIAEHQSTCTIYGMPKNAIEKGVVHIIAPVHDVVGEVLKITRTGN</sequence>
<dbReference type="STRING" id="36849.OXPF_17370"/>
<feature type="domain" description="CheB-type methylesterase" evidence="10">
    <location>
        <begin position="154"/>
        <end position="344"/>
    </location>
</feature>
<keyword evidence="12" id="KW-1185">Reference proteome</keyword>
<dbReference type="GO" id="GO:0008984">
    <property type="term" value="F:protein-glutamate methylesterase activity"/>
    <property type="evidence" value="ECO:0007669"/>
    <property type="project" value="UniProtKB-UniRule"/>
</dbReference>
<dbReference type="GO" id="GO:0000156">
    <property type="term" value="F:phosphorelay response regulator activity"/>
    <property type="evidence" value="ECO:0007669"/>
    <property type="project" value="InterPro"/>
</dbReference>
<evidence type="ECO:0000256" key="1">
    <source>
        <dbReference type="ARBA" id="ARBA00022490"/>
    </source>
</evidence>
<comment type="PTM">
    <text evidence="6">Phosphorylated by CheA. Phosphorylation of the N-terminal regulatory domain activates the methylesterase activity.</text>
</comment>
<evidence type="ECO:0000256" key="7">
    <source>
        <dbReference type="PROSITE-ProRule" id="PRU00050"/>
    </source>
</evidence>
<dbReference type="PANTHER" id="PTHR42872">
    <property type="entry name" value="PROTEIN-GLUTAMATE METHYLESTERASE/PROTEIN-GLUTAMINE GLUTAMINASE"/>
    <property type="match status" value="1"/>
</dbReference>
<evidence type="ECO:0000256" key="4">
    <source>
        <dbReference type="ARBA" id="ARBA00024867"/>
    </source>
</evidence>
<dbReference type="Proteomes" id="UP000050326">
    <property type="component" value="Unassembled WGS sequence"/>
</dbReference>
<dbReference type="PIRSF" id="PIRSF000876">
    <property type="entry name" value="RR_chemtxs_CheB"/>
    <property type="match status" value="1"/>
</dbReference>
<evidence type="ECO:0000256" key="3">
    <source>
        <dbReference type="ARBA" id="ARBA00022801"/>
    </source>
</evidence>
<dbReference type="Pfam" id="PF01339">
    <property type="entry name" value="CheB_methylest"/>
    <property type="match status" value="1"/>
</dbReference>
<dbReference type="Gene3D" id="3.40.50.2300">
    <property type="match status" value="1"/>
</dbReference>
<dbReference type="EC" id="3.5.1.44" evidence="6"/>